<organism evidence="10 11">
    <name type="scientific">Paenacidovorax caeni</name>
    <dbReference type="NCBI Taxonomy" id="343013"/>
    <lineage>
        <taxon>Bacteria</taxon>
        <taxon>Pseudomonadati</taxon>
        <taxon>Pseudomonadota</taxon>
        <taxon>Betaproteobacteria</taxon>
        <taxon>Burkholderiales</taxon>
        <taxon>Comamonadaceae</taxon>
        <taxon>Paenacidovorax</taxon>
    </lineage>
</organism>
<proteinExistence type="inferred from homology"/>
<evidence type="ECO:0000256" key="1">
    <source>
        <dbReference type="ARBA" id="ARBA00009986"/>
    </source>
</evidence>
<evidence type="ECO:0000256" key="6">
    <source>
        <dbReference type="PROSITE-ProRule" id="PRU10007"/>
    </source>
</evidence>
<dbReference type="AlphaFoldDB" id="A0A1I7KXD5"/>
<feature type="active site" evidence="5 6">
    <location>
        <position position="240"/>
    </location>
</feature>
<dbReference type="EMBL" id="FPBX01000089">
    <property type="protein sequence ID" value="SFV02075.1"/>
    <property type="molecule type" value="Genomic_DNA"/>
</dbReference>
<dbReference type="Gene3D" id="3.40.605.10">
    <property type="entry name" value="Aldehyde Dehydrogenase, Chain A, domain 1"/>
    <property type="match status" value="1"/>
</dbReference>
<dbReference type="InterPro" id="IPR029510">
    <property type="entry name" value="Ald_DH_CS_GLU"/>
</dbReference>
<dbReference type="GO" id="GO:0006081">
    <property type="term" value="P:aldehyde metabolic process"/>
    <property type="evidence" value="ECO:0007669"/>
    <property type="project" value="InterPro"/>
</dbReference>
<dbReference type="Gene3D" id="3.40.309.10">
    <property type="entry name" value="Aldehyde Dehydrogenase, Chain A, domain 2"/>
    <property type="match status" value="1"/>
</dbReference>
<evidence type="ECO:0000256" key="7">
    <source>
        <dbReference type="RuleBase" id="RU003345"/>
    </source>
</evidence>
<comment type="similarity">
    <text evidence="1 4 7">Belongs to the aldehyde dehydrogenase family.</text>
</comment>
<gene>
    <name evidence="10" type="ORF">SAMN04489707_10892</name>
</gene>
<dbReference type="OrthoDB" id="6187633at2"/>
<dbReference type="GO" id="GO:0005737">
    <property type="term" value="C:cytoplasm"/>
    <property type="evidence" value="ECO:0007669"/>
    <property type="project" value="TreeGrafter"/>
</dbReference>
<evidence type="ECO:0000313" key="10">
    <source>
        <dbReference type="EMBL" id="SFV02075.1"/>
    </source>
</evidence>
<keyword evidence="2 4" id="KW-0560">Oxidoreductase</keyword>
<feature type="region of interest" description="Disordered" evidence="8">
    <location>
        <begin position="1"/>
        <end position="22"/>
    </location>
</feature>
<evidence type="ECO:0000259" key="9">
    <source>
        <dbReference type="Pfam" id="PF00171"/>
    </source>
</evidence>
<dbReference type="PIRSF" id="PIRSF036492">
    <property type="entry name" value="ALDH"/>
    <property type="match status" value="1"/>
</dbReference>
<sequence length="496" mass="55225">MHNDAQHLSPPPQRPNVPTVPAHIPQPLRDCFAAQHAAFQKQRCPSLAERRADLRALHRLLVDNREALVDAVNRDYGCRSRFETLMTELLQAQEGLLDAIKRLPRWMRREKRSLDISQYPLASAWVQPQPLGVVGIVVPWNFPIAMAVQPMIGALAAGNRVMVKMSENSAHLARLLQEVLPRYFAADKVSVFADRGEDGASIGPLFTQLPFNHLFFTGSPQTGRAVMANCAPNLTPVTLELGGKSPAIVAPGYPLDKAAERILWVKMLNAGQICTNVDYLFVPQGREQAFIQHAQRIVAQRYPNLLGGEYTAIIDQRQYDRLQAMLQDAIAQGAQAVPLAPGQSGDAARRIMPPVALLNVHDGMQVMQREIFGPILPILSYQNRDEVTQYINDRPHPLALYLFSHERALQQHYLTQTLSGGVTLNDTLLHVGQHHLPFGGVGNSGMGHYHGHEGFLTFSKLRPVFQQGPIRTVNFLQPPYAGLASKVLDVMLWRNR</sequence>
<accession>A0A1I7KXD5</accession>
<reference evidence="10 11" key="1">
    <citation type="submission" date="2016-10" db="EMBL/GenBank/DDBJ databases">
        <authorList>
            <person name="de Groot N.N."/>
        </authorList>
    </citation>
    <scope>NUCLEOTIDE SEQUENCE [LARGE SCALE GENOMIC DNA]</scope>
    <source>
        <strain evidence="10 11">R-24608</strain>
    </source>
</reference>
<dbReference type="Proteomes" id="UP000183656">
    <property type="component" value="Unassembled WGS sequence"/>
</dbReference>
<dbReference type="InterPro" id="IPR016161">
    <property type="entry name" value="Ald_DH/histidinol_DH"/>
</dbReference>
<dbReference type="InterPro" id="IPR012394">
    <property type="entry name" value="Aldehyde_DH_NAD(P)"/>
</dbReference>
<dbReference type="RefSeq" id="WP_082366680.1">
    <property type="nucleotide sequence ID" value="NZ_CYIG01000093.1"/>
</dbReference>
<dbReference type="InterPro" id="IPR015590">
    <property type="entry name" value="Aldehyde_DH_dom"/>
</dbReference>
<keyword evidence="3" id="KW-0520">NAD</keyword>
<evidence type="ECO:0000256" key="3">
    <source>
        <dbReference type="ARBA" id="ARBA00023027"/>
    </source>
</evidence>
<protein>
    <recommendedName>
        <fullName evidence="4">Aldehyde dehydrogenase</fullName>
    </recommendedName>
</protein>
<dbReference type="GO" id="GO:0004029">
    <property type="term" value="F:aldehyde dehydrogenase (NAD+) activity"/>
    <property type="evidence" value="ECO:0007669"/>
    <property type="project" value="TreeGrafter"/>
</dbReference>
<evidence type="ECO:0000256" key="4">
    <source>
        <dbReference type="PIRNR" id="PIRNR036492"/>
    </source>
</evidence>
<feature type="domain" description="Aldehyde dehydrogenase" evidence="9">
    <location>
        <begin position="19"/>
        <end position="462"/>
    </location>
</feature>
<evidence type="ECO:0000256" key="8">
    <source>
        <dbReference type="SAM" id="MobiDB-lite"/>
    </source>
</evidence>
<dbReference type="PANTHER" id="PTHR43570:SF20">
    <property type="entry name" value="ALDEHYDE DEHYDROGENASE ALDX-RELATED"/>
    <property type="match status" value="1"/>
</dbReference>
<dbReference type="PANTHER" id="PTHR43570">
    <property type="entry name" value="ALDEHYDE DEHYDROGENASE"/>
    <property type="match status" value="1"/>
</dbReference>
<dbReference type="SUPFAM" id="SSF53720">
    <property type="entry name" value="ALDH-like"/>
    <property type="match status" value="1"/>
</dbReference>
<keyword evidence="11" id="KW-1185">Reference proteome</keyword>
<dbReference type="STRING" id="343013.SAMN04489707_10892"/>
<name>A0A1I7KXD5_9BURK</name>
<dbReference type="CDD" id="cd07133">
    <property type="entry name" value="ALDH_CALDH_CalB"/>
    <property type="match status" value="1"/>
</dbReference>
<evidence type="ECO:0000256" key="5">
    <source>
        <dbReference type="PIRSR" id="PIRSR036492-1"/>
    </source>
</evidence>
<evidence type="ECO:0000313" key="11">
    <source>
        <dbReference type="Proteomes" id="UP000183656"/>
    </source>
</evidence>
<dbReference type="InterPro" id="IPR016162">
    <property type="entry name" value="Ald_DH_N"/>
</dbReference>
<dbReference type="PROSITE" id="PS00687">
    <property type="entry name" value="ALDEHYDE_DEHYDR_GLU"/>
    <property type="match status" value="1"/>
</dbReference>
<dbReference type="Pfam" id="PF00171">
    <property type="entry name" value="Aldedh"/>
    <property type="match status" value="1"/>
</dbReference>
<feature type="active site" evidence="5">
    <location>
        <position position="274"/>
    </location>
</feature>
<evidence type="ECO:0000256" key="2">
    <source>
        <dbReference type="ARBA" id="ARBA00023002"/>
    </source>
</evidence>
<dbReference type="InterPro" id="IPR016163">
    <property type="entry name" value="Ald_DH_C"/>
</dbReference>